<dbReference type="EMBL" id="CAMXCT010003703">
    <property type="protein sequence ID" value="CAI4005839.1"/>
    <property type="molecule type" value="Genomic_DNA"/>
</dbReference>
<dbReference type="InterPro" id="IPR003607">
    <property type="entry name" value="HD/PDEase_dom"/>
</dbReference>
<dbReference type="InterPro" id="IPR023088">
    <property type="entry name" value="PDEase"/>
</dbReference>
<dbReference type="Proteomes" id="UP001152797">
    <property type="component" value="Unassembled WGS sequence"/>
</dbReference>
<dbReference type="GO" id="GO:0007165">
    <property type="term" value="P:signal transduction"/>
    <property type="evidence" value="ECO:0007669"/>
    <property type="project" value="InterPro"/>
</dbReference>
<feature type="transmembrane region" description="Helical" evidence="6">
    <location>
        <begin position="34"/>
        <end position="55"/>
    </location>
</feature>
<dbReference type="OrthoDB" id="431429at2759"/>
<feature type="active site" description="Proton donor" evidence="3">
    <location>
        <position position="248"/>
    </location>
</feature>
<reference evidence="8" key="1">
    <citation type="submission" date="2022-10" db="EMBL/GenBank/DDBJ databases">
        <authorList>
            <person name="Chen Y."/>
            <person name="Dougan E. K."/>
            <person name="Chan C."/>
            <person name="Rhodes N."/>
            <person name="Thang M."/>
        </authorList>
    </citation>
    <scope>NUCLEOTIDE SEQUENCE</scope>
</reference>
<feature type="region of interest" description="Disordered" evidence="5">
    <location>
        <begin position="90"/>
        <end position="112"/>
    </location>
</feature>
<keyword evidence="1 4" id="KW-0479">Metal-binding</keyword>
<evidence type="ECO:0000259" key="7">
    <source>
        <dbReference type="PROSITE" id="PS51845"/>
    </source>
</evidence>
<evidence type="ECO:0000313" key="8">
    <source>
        <dbReference type="EMBL" id="CAI4005839.1"/>
    </source>
</evidence>
<evidence type="ECO:0000256" key="4">
    <source>
        <dbReference type="PIRSR" id="PIRSR623088-3"/>
    </source>
</evidence>
<dbReference type="GO" id="GO:0004114">
    <property type="term" value="F:3',5'-cyclic-nucleotide phosphodiesterase activity"/>
    <property type="evidence" value="ECO:0007669"/>
    <property type="project" value="InterPro"/>
</dbReference>
<dbReference type="InterPro" id="IPR023174">
    <property type="entry name" value="PDEase_CS"/>
</dbReference>
<keyword evidence="6" id="KW-0812">Transmembrane</keyword>
<evidence type="ECO:0000256" key="3">
    <source>
        <dbReference type="PIRSR" id="PIRSR623088-1"/>
    </source>
</evidence>
<protein>
    <submittedName>
        <fullName evidence="9">Phosphodiesterase</fullName>
    </submittedName>
</protein>
<feature type="domain" description="PDEase" evidence="7">
    <location>
        <begin position="153"/>
        <end position="392"/>
    </location>
</feature>
<dbReference type="SUPFAM" id="SSF109604">
    <property type="entry name" value="HD-domain/PDEase-like"/>
    <property type="match status" value="1"/>
</dbReference>
<keyword evidence="10" id="KW-1185">Reference proteome</keyword>
<dbReference type="InterPro" id="IPR036971">
    <property type="entry name" value="PDEase_catalytic_dom_sf"/>
</dbReference>
<gene>
    <name evidence="8" type="ORF">C1SCF055_LOCUS31529</name>
</gene>
<comment type="caution">
    <text evidence="8">The sequence shown here is derived from an EMBL/GenBank/DDBJ whole genome shotgun (WGS) entry which is preliminary data.</text>
</comment>
<organism evidence="8">
    <name type="scientific">Cladocopium goreaui</name>
    <dbReference type="NCBI Taxonomy" id="2562237"/>
    <lineage>
        <taxon>Eukaryota</taxon>
        <taxon>Sar</taxon>
        <taxon>Alveolata</taxon>
        <taxon>Dinophyceae</taxon>
        <taxon>Suessiales</taxon>
        <taxon>Symbiodiniaceae</taxon>
        <taxon>Cladocopium</taxon>
    </lineage>
</organism>
<dbReference type="AlphaFoldDB" id="A0A9P1D8N3"/>
<dbReference type="InterPro" id="IPR002073">
    <property type="entry name" value="PDEase_catalytic_dom"/>
</dbReference>
<reference evidence="9 10" key="2">
    <citation type="submission" date="2024-05" db="EMBL/GenBank/DDBJ databases">
        <authorList>
            <person name="Chen Y."/>
            <person name="Shah S."/>
            <person name="Dougan E. K."/>
            <person name="Thang M."/>
            <person name="Chan C."/>
        </authorList>
    </citation>
    <scope>NUCLEOTIDE SEQUENCE [LARGE SCALE GENOMIC DNA]</scope>
</reference>
<proteinExistence type="predicted"/>
<dbReference type="Pfam" id="PF00233">
    <property type="entry name" value="PDEase_I"/>
    <property type="match status" value="1"/>
</dbReference>
<evidence type="ECO:0000313" key="9">
    <source>
        <dbReference type="EMBL" id="CAL4793151.1"/>
    </source>
</evidence>
<feature type="binding site" evidence="4">
    <location>
        <position position="289"/>
    </location>
    <ligand>
        <name>Zn(2+)</name>
        <dbReference type="ChEBI" id="CHEBI:29105"/>
        <label>2</label>
    </ligand>
</feature>
<evidence type="ECO:0000256" key="5">
    <source>
        <dbReference type="SAM" id="MobiDB-lite"/>
    </source>
</evidence>
<name>A0A9P1D8N3_9DINO</name>
<dbReference type="CDD" id="cd00077">
    <property type="entry name" value="HDc"/>
    <property type="match status" value="1"/>
</dbReference>
<feature type="compositionally biased region" description="Basic and acidic residues" evidence="5">
    <location>
        <begin position="92"/>
        <end position="102"/>
    </location>
</feature>
<keyword evidence="2" id="KW-0378">Hydrolase</keyword>
<dbReference type="PANTHER" id="PTHR11347">
    <property type="entry name" value="CYCLIC NUCLEOTIDE PHOSPHODIESTERASE"/>
    <property type="match status" value="1"/>
</dbReference>
<dbReference type="Gene3D" id="1.10.1300.10">
    <property type="entry name" value="3'5'-cyclic nucleotide phosphodiesterase, catalytic domain"/>
    <property type="match status" value="1"/>
</dbReference>
<feature type="binding site" evidence="4">
    <location>
        <position position="252"/>
    </location>
    <ligand>
        <name>Zn(2+)</name>
        <dbReference type="ChEBI" id="CHEBI:29105"/>
        <label>1</label>
    </ligand>
</feature>
<dbReference type="GO" id="GO:0046872">
    <property type="term" value="F:metal ion binding"/>
    <property type="evidence" value="ECO:0007669"/>
    <property type="project" value="UniProtKB-KW"/>
</dbReference>
<dbReference type="EMBL" id="CAMXCT020003703">
    <property type="protein sequence ID" value="CAL1159214.1"/>
    <property type="molecule type" value="Genomic_DNA"/>
</dbReference>
<dbReference type="EMBL" id="CAMXCT030003703">
    <property type="protein sequence ID" value="CAL4793151.1"/>
    <property type="molecule type" value="Genomic_DNA"/>
</dbReference>
<accession>A0A9P1D8N3</accession>
<keyword evidence="6" id="KW-0472">Membrane</keyword>
<evidence type="ECO:0000256" key="6">
    <source>
        <dbReference type="SAM" id="Phobius"/>
    </source>
</evidence>
<sequence length="392" mass="44641">MDFSEPRRAASIAEVEYKHVLLLYTLEVVRQSEAISNLCLMFSVLLIMLITCFVMNSSVNSVVLKPLQRVVGVLRQHCAEIMKMTFEIPQEPEEKAGRKSSKDLSSNADENKEQEVEMLEKVLVKIVHIFETAVLKTRRTNNEEEAMFLDNFAGVEKNDKTQAPIMTLQGADKSEDHSAGVSAEMRKQLEHRSLNLFEEPDEMQRRVALYVMTNTRSCRRWVRRQGMQETLMKFITVIQSKYQANPFHNFGHGLDVLSEVRLYLHRINSYTIFSEVTVFWLLVAALGHDVNHLGVNNQFLVETSHALALKYNDKSVLENLHCSTLFEVLSDASTNVLKVLEKADYKVARAGIVEVILGTDMVRHSEDIKALSIAYTVHQEAFAAAAREHPQE</sequence>
<evidence type="ECO:0000256" key="2">
    <source>
        <dbReference type="ARBA" id="ARBA00022801"/>
    </source>
</evidence>
<feature type="binding site" evidence="4">
    <location>
        <position position="288"/>
    </location>
    <ligand>
        <name>Zn(2+)</name>
        <dbReference type="ChEBI" id="CHEBI:29105"/>
        <label>1</label>
    </ligand>
</feature>
<dbReference type="PROSITE" id="PS51845">
    <property type="entry name" value="PDEASE_I_2"/>
    <property type="match status" value="1"/>
</dbReference>
<dbReference type="PRINTS" id="PR00387">
    <property type="entry name" value="PDIESTERASE1"/>
</dbReference>
<keyword evidence="6" id="KW-1133">Transmembrane helix</keyword>
<evidence type="ECO:0000256" key="1">
    <source>
        <dbReference type="ARBA" id="ARBA00022723"/>
    </source>
</evidence>
<feature type="non-terminal residue" evidence="8">
    <location>
        <position position="392"/>
    </location>
</feature>
<feature type="binding site" evidence="4">
    <location>
        <position position="289"/>
    </location>
    <ligand>
        <name>Zn(2+)</name>
        <dbReference type="ChEBI" id="CHEBI:29105"/>
        <label>1</label>
    </ligand>
</feature>
<evidence type="ECO:0000313" key="10">
    <source>
        <dbReference type="Proteomes" id="UP001152797"/>
    </source>
</evidence>
<dbReference type="PROSITE" id="PS00126">
    <property type="entry name" value="PDEASE_I_1"/>
    <property type="match status" value="1"/>
</dbReference>